<dbReference type="PANTHER" id="PTHR35791:SF1">
    <property type="entry name" value="UPF0754 MEMBRANE PROTEIN YHEB"/>
    <property type="match status" value="1"/>
</dbReference>
<dbReference type="eggNOG" id="COG4399">
    <property type="taxonomic scope" value="Bacteria"/>
</dbReference>
<dbReference type="InterPro" id="IPR007383">
    <property type="entry name" value="DUF445"/>
</dbReference>
<keyword evidence="8" id="KW-1185">Reference proteome</keyword>
<evidence type="ECO:0000256" key="2">
    <source>
        <dbReference type="ARBA" id="ARBA00008053"/>
    </source>
</evidence>
<comment type="caution">
    <text evidence="7">The sequence shown here is derived from an EMBL/GenBank/DDBJ whole genome shotgun (WGS) entry which is preliminary data.</text>
</comment>
<dbReference type="Proteomes" id="UP000030147">
    <property type="component" value="Unassembled WGS sequence"/>
</dbReference>
<dbReference type="GO" id="GO:0005886">
    <property type="term" value="C:plasma membrane"/>
    <property type="evidence" value="ECO:0007669"/>
    <property type="project" value="UniProtKB-SubCell"/>
</dbReference>
<gene>
    <name evidence="7" type="ORF">N782_13395</name>
</gene>
<dbReference type="AlphaFoldDB" id="A0A0A2TCU3"/>
<evidence type="ECO:0000256" key="1">
    <source>
        <dbReference type="ARBA" id="ARBA00004236"/>
    </source>
</evidence>
<feature type="transmembrane region" description="Helical" evidence="6">
    <location>
        <begin position="6"/>
        <end position="30"/>
    </location>
</feature>
<dbReference type="InterPro" id="IPR016991">
    <property type="entry name" value="UCP032178"/>
</dbReference>
<accession>A0A0A2TCU3</accession>
<proteinExistence type="inferred from homology"/>
<dbReference type="PANTHER" id="PTHR35791">
    <property type="entry name" value="UPF0754 MEMBRANE PROTEIN YHEB"/>
    <property type="match status" value="1"/>
</dbReference>
<dbReference type="STRING" id="1385514.N782_13395"/>
<dbReference type="OrthoDB" id="9787430at2"/>
<evidence type="ECO:0000313" key="7">
    <source>
        <dbReference type="EMBL" id="KGP72248.1"/>
    </source>
</evidence>
<dbReference type="RefSeq" id="WP_036820488.1">
    <property type="nucleotide sequence ID" value="NZ_AVBF01000034.1"/>
</dbReference>
<comment type="similarity">
    <text evidence="2">Belongs to the UPF0754 family.</text>
</comment>
<name>A0A0A2TCU3_9BACI</name>
<comment type="subcellular location">
    <subcellularLocation>
        <location evidence="1">Cell membrane</location>
    </subcellularLocation>
</comment>
<keyword evidence="4 6" id="KW-1133">Transmembrane helix</keyword>
<reference evidence="7 8" key="1">
    <citation type="journal article" date="2015" name="Stand. Genomic Sci.">
        <title>High quality draft genome sequence of the moderately halophilic bacterium Pontibacillus yanchengensis Y32(T) and comparison among Pontibacillus genomes.</title>
        <authorList>
            <person name="Huang J."/>
            <person name="Qiao Z.X."/>
            <person name="Tang J.W."/>
            <person name="Wang G."/>
        </authorList>
    </citation>
    <scope>NUCLEOTIDE SEQUENCE [LARGE SCALE GENOMIC DNA]</scope>
    <source>
        <strain evidence="7 8">Y32</strain>
    </source>
</reference>
<keyword evidence="5 6" id="KW-0472">Membrane</keyword>
<evidence type="ECO:0000256" key="5">
    <source>
        <dbReference type="ARBA" id="ARBA00023136"/>
    </source>
</evidence>
<evidence type="ECO:0000313" key="8">
    <source>
        <dbReference type="Proteomes" id="UP000030147"/>
    </source>
</evidence>
<organism evidence="7 8">
    <name type="scientific">Pontibacillus yanchengensis Y32</name>
    <dbReference type="NCBI Taxonomy" id="1385514"/>
    <lineage>
        <taxon>Bacteria</taxon>
        <taxon>Bacillati</taxon>
        <taxon>Bacillota</taxon>
        <taxon>Bacilli</taxon>
        <taxon>Bacillales</taxon>
        <taxon>Bacillaceae</taxon>
        <taxon>Pontibacillus</taxon>
    </lineage>
</organism>
<dbReference type="EMBL" id="AVBF01000034">
    <property type="protein sequence ID" value="KGP72248.1"/>
    <property type="molecule type" value="Genomic_DNA"/>
</dbReference>
<evidence type="ECO:0000256" key="3">
    <source>
        <dbReference type="ARBA" id="ARBA00022692"/>
    </source>
</evidence>
<evidence type="ECO:0000256" key="6">
    <source>
        <dbReference type="SAM" id="Phobius"/>
    </source>
</evidence>
<evidence type="ECO:0000256" key="4">
    <source>
        <dbReference type="ARBA" id="ARBA00022989"/>
    </source>
</evidence>
<feature type="transmembrane region" description="Helical" evidence="6">
    <location>
        <begin position="355"/>
        <end position="377"/>
    </location>
</feature>
<dbReference type="Pfam" id="PF04286">
    <property type="entry name" value="DUF445"/>
    <property type="match status" value="1"/>
</dbReference>
<sequence length="378" mass="43462">MKIFLLILLMMVIGAIIGGVTNSLAIKMLFRPFHPKYIGKKQLPFTPGLIPKRRNELADQLGKMVVEHLLTPEGLRRKFLDATFQKQMEEWAKTEVDRFLHSEQTLEDWLASYNIPLDVEKMEQSIYEFTQKRYHQVMDQYREDSIKDLMPSHLDQKGKASMETVSSYILDQLDQYISSEQGKRKLGDIIERYLEGQGFLGNMISNFLGNEGLVDKIQPAISNYLHSNETKSWLTSLLESEWDKWTNKDVRFYEEKVGSDVIAKTLASVVTNAVPVQEWMNRSIAEHTKTLRPYVLDTMVPSMVNHIGVYLSERIPEIMEKLHLSDIVKQEVESFSVERLETMVLDISRREFKMITYLGALLGGVIGLVQGIIAILIG</sequence>
<dbReference type="PIRSF" id="PIRSF032178">
    <property type="entry name" value="UCP032178"/>
    <property type="match status" value="1"/>
</dbReference>
<keyword evidence="3 6" id="KW-0812">Transmembrane</keyword>
<protein>
    <submittedName>
        <fullName evidence="7">Membrane protein</fullName>
    </submittedName>
</protein>